<feature type="domain" description="TarS/TarP linker" evidence="2">
    <location>
        <begin position="221"/>
        <end position="320"/>
    </location>
</feature>
<keyword evidence="3" id="KW-0808">Transferase</keyword>
<name>A0A2S9QQB1_9MICO</name>
<evidence type="ECO:0000313" key="4">
    <source>
        <dbReference type="Proteomes" id="UP000238650"/>
    </source>
</evidence>
<dbReference type="Gene3D" id="3.90.550.10">
    <property type="entry name" value="Spore Coat Polysaccharide Biosynthesis Protein SpsA, Chain A"/>
    <property type="match status" value="1"/>
</dbReference>
<sequence length="508" mass="56129">MSDTSMPLVSVVIPVYNSMPYLTATLESLLAQDLTDFEVIAIDDGSSDGSGEELDRFAERDARLTVIHQPNSGWPGMPRNRGLELARGEFVLFMDSDDTVAPQALSSMVAMAEDRDADVVIPRFAGTGGRGVQSLFLRHPHGEITLARAMETLSPQKLFRREMIERDGLRFPEGRVRLEDGIFVTRAYTIARQIVFCGREPLYFIHKRDDGQNISSQAIEPAGYVDSCRRIARLLMDGVPDQDRARVLVRQFFTRKGLRFYAPQRWLRMDSERRREWVALHRAFLEEFVPPELAAGTAHPTDRRKMERIRAADVAGLDALIGAEHGLEHSPRHLAARGLAGGGVELTVQLTPARDAALLRGAPLPSRAAQRMAAGLARALRPAMRWRAVRGAVRRAFTALSPGAPRAYLYAAGRKTGRGIAVPGRLSGVDPASGSLSYDFALTPALLRRFGTDRVDLWTIAEVEGMSGRLTRVESAAQLSKRVWTLRVYATNQGNVSLDLAPKKRPAS</sequence>
<accession>A0A2S9QQB1</accession>
<dbReference type="PANTHER" id="PTHR43685">
    <property type="entry name" value="GLYCOSYLTRANSFERASE"/>
    <property type="match status" value="1"/>
</dbReference>
<protein>
    <submittedName>
        <fullName evidence="3">Cell wall biosynthesis glycosyltransferase</fullName>
    </submittedName>
</protein>
<evidence type="ECO:0000259" key="1">
    <source>
        <dbReference type="Pfam" id="PF00535"/>
    </source>
</evidence>
<dbReference type="Proteomes" id="UP000238650">
    <property type="component" value="Unassembled WGS sequence"/>
</dbReference>
<dbReference type="EMBL" id="MWZD01000014">
    <property type="protein sequence ID" value="PRI11779.1"/>
    <property type="molecule type" value="Genomic_DNA"/>
</dbReference>
<feature type="domain" description="Glycosyltransferase 2-like" evidence="1">
    <location>
        <begin position="10"/>
        <end position="132"/>
    </location>
</feature>
<evidence type="ECO:0000313" key="3">
    <source>
        <dbReference type="EMBL" id="PRI11779.1"/>
    </source>
</evidence>
<gene>
    <name evidence="3" type="ORF">B4915_04905</name>
</gene>
<dbReference type="Pfam" id="PF22181">
    <property type="entry name" value="TarS_linker"/>
    <property type="match status" value="1"/>
</dbReference>
<dbReference type="AlphaFoldDB" id="A0A2S9QQB1"/>
<organism evidence="3 4">
    <name type="scientific">Leucobacter massiliensis</name>
    <dbReference type="NCBI Taxonomy" id="1686285"/>
    <lineage>
        <taxon>Bacteria</taxon>
        <taxon>Bacillati</taxon>
        <taxon>Actinomycetota</taxon>
        <taxon>Actinomycetes</taxon>
        <taxon>Micrococcales</taxon>
        <taxon>Microbacteriaceae</taxon>
        <taxon>Leucobacter</taxon>
    </lineage>
</organism>
<dbReference type="InterPro" id="IPR001173">
    <property type="entry name" value="Glyco_trans_2-like"/>
</dbReference>
<dbReference type="PANTHER" id="PTHR43685:SF2">
    <property type="entry name" value="GLYCOSYLTRANSFERASE 2-LIKE DOMAIN-CONTAINING PROTEIN"/>
    <property type="match status" value="1"/>
</dbReference>
<dbReference type="OrthoDB" id="3171021at2"/>
<evidence type="ECO:0000259" key="2">
    <source>
        <dbReference type="Pfam" id="PF22181"/>
    </source>
</evidence>
<dbReference type="InterPro" id="IPR054028">
    <property type="entry name" value="TarS/TarP_linker"/>
</dbReference>
<dbReference type="InterPro" id="IPR029044">
    <property type="entry name" value="Nucleotide-diphossugar_trans"/>
</dbReference>
<dbReference type="Pfam" id="PF00535">
    <property type="entry name" value="Glycos_transf_2"/>
    <property type="match status" value="1"/>
</dbReference>
<keyword evidence="4" id="KW-1185">Reference proteome</keyword>
<dbReference type="CDD" id="cd00761">
    <property type="entry name" value="Glyco_tranf_GTA_type"/>
    <property type="match status" value="1"/>
</dbReference>
<dbReference type="GO" id="GO:0016740">
    <property type="term" value="F:transferase activity"/>
    <property type="evidence" value="ECO:0007669"/>
    <property type="project" value="UniProtKB-KW"/>
</dbReference>
<reference evidence="3 4" key="1">
    <citation type="journal article" date="2017" name="New Microbes New Infect">
        <title>Genome sequence of 'Leucobacter massiliensis' sp. nov. isolated from human pharynx after travel to the 2014 Hajj.</title>
        <authorList>
            <person name="Leangapichart T."/>
            <person name="Gautret P."/>
            <person name="Nguyen T.T."/>
            <person name="Armstrong N."/>
            <person name="Rolain J.M."/>
        </authorList>
    </citation>
    <scope>NUCLEOTIDE SEQUENCE [LARGE SCALE GENOMIC DNA]</scope>
    <source>
        <strain evidence="3 4">122RC15</strain>
    </source>
</reference>
<comment type="caution">
    <text evidence="3">The sequence shown here is derived from an EMBL/GenBank/DDBJ whole genome shotgun (WGS) entry which is preliminary data.</text>
</comment>
<proteinExistence type="predicted"/>
<dbReference type="RefSeq" id="WP_105804718.1">
    <property type="nucleotide sequence ID" value="NZ_MWZD01000014.1"/>
</dbReference>
<dbReference type="SUPFAM" id="SSF53448">
    <property type="entry name" value="Nucleotide-diphospho-sugar transferases"/>
    <property type="match status" value="1"/>
</dbReference>
<dbReference type="InterPro" id="IPR050834">
    <property type="entry name" value="Glycosyltransf_2"/>
</dbReference>